<comment type="caution">
    <text evidence="1">The sequence shown here is derived from an EMBL/GenBank/DDBJ whole genome shotgun (WGS) entry which is preliminary data.</text>
</comment>
<evidence type="ECO:0000313" key="2">
    <source>
        <dbReference type="Proteomes" id="UP000233782"/>
    </source>
</evidence>
<keyword evidence="2" id="KW-1185">Reference proteome</keyword>
<accession>A0A2N3V2Q1</accession>
<dbReference type="Proteomes" id="UP000233782">
    <property type="component" value="Unassembled WGS sequence"/>
</dbReference>
<dbReference type="AlphaFoldDB" id="A0A2N3V2Q1"/>
<protein>
    <submittedName>
        <fullName evidence="1">Uncharacterized protein</fullName>
    </submittedName>
</protein>
<dbReference type="EMBL" id="PJMU01000001">
    <property type="protein sequence ID" value="PKV75883.1"/>
    <property type="molecule type" value="Genomic_DNA"/>
</dbReference>
<evidence type="ECO:0000313" key="1">
    <source>
        <dbReference type="EMBL" id="PKV75883.1"/>
    </source>
</evidence>
<sequence length="41" mass="5076">MRFSMKRGWYYAVELHDGELRWFYEKSMNKCKPKFIVSSIL</sequence>
<reference evidence="1 2" key="1">
    <citation type="submission" date="2017-12" db="EMBL/GenBank/DDBJ databases">
        <title>Genomic Encyclopedia of Type Strains, Phase III (KMG-III): the genomes of soil and plant-associated and newly described type strains.</title>
        <authorList>
            <person name="Whitman W."/>
        </authorList>
    </citation>
    <scope>NUCLEOTIDE SEQUENCE [LARGE SCALE GENOMIC DNA]</scope>
    <source>
        <strain evidence="1 2">LP43</strain>
    </source>
</reference>
<organism evidence="1 2">
    <name type="scientific">Pontibacter ramchanderi</name>
    <dbReference type="NCBI Taxonomy" id="1179743"/>
    <lineage>
        <taxon>Bacteria</taxon>
        <taxon>Pseudomonadati</taxon>
        <taxon>Bacteroidota</taxon>
        <taxon>Cytophagia</taxon>
        <taxon>Cytophagales</taxon>
        <taxon>Hymenobacteraceae</taxon>
        <taxon>Pontibacter</taxon>
    </lineage>
</organism>
<gene>
    <name evidence="1" type="ORF">BD749_0831</name>
</gene>
<name>A0A2N3V2Q1_9BACT</name>
<proteinExistence type="predicted"/>